<feature type="domain" description="ABC transporter" evidence="3">
    <location>
        <begin position="2"/>
        <end position="234"/>
    </location>
</feature>
<reference evidence="4 5" key="1">
    <citation type="submission" date="2017-02" db="EMBL/GenBank/DDBJ databases">
        <authorList>
            <person name="Varghese N."/>
            <person name="Submissions S."/>
        </authorList>
    </citation>
    <scope>NUCLEOTIDE SEQUENCE [LARGE SCALE GENOMIC DNA]</scope>
    <source>
        <strain evidence="4 5">VKM Ac-1787</strain>
    </source>
</reference>
<evidence type="ECO:0000259" key="3">
    <source>
        <dbReference type="PROSITE" id="PS50893"/>
    </source>
</evidence>
<dbReference type="SUPFAM" id="SSF52540">
    <property type="entry name" value="P-loop containing nucleoside triphosphate hydrolases"/>
    <property type="match status" value="1"/>
</dbReference>
<dbReference type="Gene3D" id="3.40.50.300">
    <property type="entry name" value="P-loop containing nucleotide triphosphate hydrolases"/>
    <property type="match status" value="1"/>
</dbReference>
<dbReference type="PROSITE" id="PS00211">
    <property type="entry name" value="ABC_TRANSPORTER_1"/>
    <property type="match status" value="1"/>
</dbReference>
<keyword evidence="2 4" id="KW-0067">ATP-binding</keyword>
<dbReference type="EMBL" id="FUZO01000001">
    <property type="protein sequence ID" value="SKC41229.1"/>
    <property type="molecule type" value="Genomic_DNA"/>
</dbReference>
<gene>
    <name evidence="4" type="ORF">SAMN06295973_0700</name>
</gene>
<dbReference type="SMART" id="SM00382">
    <property type="entry name" value="AAA"/>
    <property type="match status" value="1"/>
</dbReference>
<evidence type="ECO:0000256" key="1">
    <source>
        <dbReference type="ARBA" id="ARBA00022741"/>
    </source>
</evidence>
<dbReference type="InterPro" id="IPR003593">
    <property type="entry name" value="AAA+_ATPase"/>
</dbReference>
<protein>
    <submittedName>
        <fullName evidence="4">Iron complex transport system ATP-binding protein</fullName>
    </submittedName>
</protein>
<evidence type="ECO:0000256" key="2">
    <source>
        <dbReference type="ARBA" id="ARBA00022840"/>
    </source>
</evidence>
<dbReference type="InterPro" id="IPR003439">
    <property type="entry name" value="ABC_transporter-like_ATP-bd"/>
</dbReference>
<dbReference type="GO" id="GO:0005524">
    <property type="term" value="F:ATP binding"/>
    <property type="evidence" value="ECO:0007669"/>
    <property type="project" value="UniProtKB-KW"/>
</dbReference>
<organism evidence="4 5">
    <name type="scientific">Plantibacter cousiniae</name>
    <name type="common">nom. nud.</name>
    <dbReference type="NCBI Taxonomy" id="199709"/>
    <lineage>
        <taxon>Bacteria</taxon>
        <taxon>Bacillati</taxon>
        <taxon>Actinomycetota</taxon>
        <taxon>Actinomycetes</taxon>
        <taxon>Micrococcales</taxon>
        <taxon>Microbacteriaceae</taxon>
        <taxon>Plantibacter</taxon>
    </lineage>
</organism>
<evidence type="ECO:0000313" key="5">
    <source>
        <dbReference type="Proteomes" id="UP000190827"/>
    </source>
</evidence>
<dbReference type="PANTHER" id="PTHR42794">
    <property type="entry name" value="HEMIN IMPORT ATP-BINDING PROTEIN HMUV"/>
    <property type="match status" value="1"/>
</dbReference>
<keyword evidence="1" id="KW-0547">Nucleotide-binding</keyword>
<dbReference type="InterPro" id="IPR017871">
    <property type="entry name" value="ABC_transporter-like_CS"/>
</dbReference>
<dbReference type="Pfam" id="PF00005">
    <property type="entry name" value="ABC_tran"/>
    <property type="match status" value="1"/>
</dbReference>
<dbReference type="RefSeq" id="WP_079704734.1">
    <property type="nucleotide sequence ID" value="NZ_FUZO01000001.1"/>
</dbReference>
<keyword evidence="5" id="KW-1185">Reference proteome</keyword>
<dbReference type="Proteomes" id="UP000190827">
    <property type="component" value="Unassembled WGS sequence"/>
</dbReference>
<comment type="caution">
    <text evidence="4">The sequence shown here is derived from an EMBL/GenBank/DDBJ whole genome shotgun (WGS) entry which is preliminary data.</text>
</comment>
<name>A0ABY1LJH7_9MICO</name>
<proteinExistence type="predicted"/>
<accession>A0ABY1LJH7</accession>
<dbReference type="PANTHER" id="PTHR42794:SF2">
    <property type="entry name" value="ABC TRANSPORTER ATP-BINDING PROTEIN"/>
    <property type="match status" value="1"/>
</dbReference>
<dbReference type="InterPro" id="IPR027417">
    <property type="entry name" value="P-loop_NTPase"/>
</dbReference>
<evidence type="ECO:0000313" key="4">
    <source>
        <dbReference type="EMBL" id="SKC41229.1"/>
    </source>
</evidence>
<dbReference type="PROSITE" id="PS50893">
    <property type="entry name" value="ABC_TRANSPORTER_2"/>
    <property type="match status" value="1"/>
</dbReference>
<sequence length="265" mass="28319">MIEAAAVTVRSGGRTLLDAVSFTAPTGSVTGIVGPNGGGKTTLLRALVRAVPVVSGRITVDGQDIRTRRRRWIARTVAEVGQRIDPDPGLRVVDEVSLGGLAERGVLRAGGTAHDEQVAGAIDTVGLTPRAFDRLATLSGGELQRVALARALAQRAPHALLDEPTNHLDLRHRLEVVALLRTIAPTVVVVLHDLDLAARVCDHLVLLHHGRVAGAGPPRDVLHPGLIDRVYDVSTQRLEDAAGRVRFEFSLPPERHLHPDTKESS</sequence>